<evidence type="ECO:0000313" key="8">
    <source>
        <dbReference type="EMBL" id="KAL0979843.1"/>
    </source>
</evidence>
<dbReference type="SUPFAM" id="SSF57850">
    <property type="entry name" value="RING/U-box"/>
    <property type="match status" value="1"/>
</dbReference>
<evidence type="ECO:0000256" key="1">
    <source>
        <dbReference type="ARBA" id="ARBA00022723"/>
    </source>
</evidence>
<dbReference type="EMBL" id="JAGEUA010000005">
    <property type="protein sequence ID" value="KAL0979843.1"/>
    <property type="molecule type" value="Genomic_DNA"/>
</dbReference>
<keyword evidence="9" id="KW-1185">Reference proteome</keyword>
<dbReference type="InterPro" id="IPR017907">
    <property type="entry name" value="Znf_RING_CS"/>
</dbReference>
<keyword evidence="6" id="KW-1133">Transmembrane helix</keyword>
<feature type="region of interest" description="Disordered" evidence="5">
    <location>
        <begin position="118"/>
        <end position="151"/>
    </location>
</feature>
<keyword evidence="2 4" id="KW-0863">Zinc-finger</keyword>
<evidence type="ECO:0000256" key="2">
    <source>
        <dbReference type="ARBA" id="ARBA00022771"/>
    </source>
</evidence>
<feature type="domain" description="RING-type" evidence="7">
    <location>
        <begin position="24"/>
        <end position="71"/>
    </location>
</feature>
<dbReference type="PANTHER" id="PTHR22791:SF30">
    <property type="entry name" value="RING FINGER PROTEIN 223-LIKE"/>
    <property type="match status" value="1"/>
</dbReference>
<dbReference type="InterPro" id="IPR051435">
    <property type="entry name" value="RING_finger_E3_ubiq-ligases"/>
</dbReference>
<evidence type="ECO:0000256" key="6">
    <source>
        <dbReference type="SAM" id="Phobius"/>
    </source>
</evidence>
<dbReference type="InterPro" id="IPR001841">
    <property type="entry name" value="Znf_RING"/>
</dbReference>
<evidence type="ECO:0000256" key="5">
    <source>
        <dbReference type="SAM" id="MobiDB-lite"/>
    </source>
</evidence>
<dbReference type="PANTHER" id="PTHR22791">
    <property type="entry name" value="RING-TYPE DOMAIN-CONTAINING PROTEIN"/>
    <property type="match status" value="1"/>
</dbReference>
<dbReference type="InterPro" id="IPR013083">
    <property type="entry name" value="Znf_RING/FYVE/PHD"/>
</dbReference>
<dbReference type="PROSITE" id="PS50089">
    <property type="entry name" value="ZF_RING_2"/>
    <property type="match status" value="1"/>
</dbReference>
<dbReference type="AlphaFoldDB" id="A0ABD0WX78"/>
<keyword evidence="3" id="KW-0862">Zinc</keyword>
<keyword evidence="1" id="KW-0479">Metal-binding</keyword>
<dbReference type="PROSITE" id="PS00518">
    <property type="entry name" value="ZF_RING_1"/>
    <property type="match status" value="1"/>
</dbReference>
<dbReference type="GO" id="GO:0008270">
    <property type="term" value="F:zinc ion binding"/>
    <property type="evidence" value="ECO:0007669"/>
    <property type="project" value="UniProtKB-KW"/>
</dbReference>
<gene>
    <name evidence="8" type="ORF">UPYG_G00190550</name>
</gene>
<dbReference type="Pfam" id="PF13445">
    <property type="entry name" value="zf-RING_UBOX"/>
    <property type="match status" value="1"/>
</dbReference>
<reference evidence="8 9" key="1">
    <citation type="submission" date="2024-06" db="EMBL/GenBank/DDBJ databases">
        <authorList>
            <person name="Pan Q."/>
            <person name="Wen M."/>
            <person name="Jouanno E."/>
            <person name="Zahm M."/>
            <person name="Klopp C."/>
            <person name="Cabau C."/>
            <person name="Louis A."/>
            <person name="Berthelot C."/>
            <person name="Parey E."/>
            <person name="Roest Crollius H."/>
            <person name="Montfort J."/>
            <person name="Robinson-Rechavi M."/>
            <person name="Bouchez O."/>
            <person name="Lampietro C."/>
            <person name="Lopez Roques C."/>
            <person name="Donnadieu C."/>
            <person name="Postlethwait J."/>
            <person name="Bobe J."/>
            <person name="Verreycken H."/>
            <person name="Guiguen Y."/>
        </authorList>
    </citation>
    <scope>NUCLEOTIDE SEQUENCE [LARGE SCALE GENOMIC DNA]</scope>
    <source>
        <strain evidence="8">Up_M1</strain>
        <tissue evidence="8">Testis</tissue>
    </source>
</reference>
<dbReference type="Proteomes" id="UP001557470">
    <property type="component" value="Unassembled WGS sequence"/>
</dbReference>
<feature type="transmembrane region" description="Helical" evidence="6">
    <location>
        <begin position="172"/>
        <end position="195"/>
    </location>
</feature>
<dbReference type="CDD" id="cd16556">
    <property type="entry name" value="RING-HC_RNF183-like"/>
    <property type="match status" value="1"/>
</dbReference>
<evidence type="ECO:0000256" key="4">
    <source>
        <dbReference type="PROSITE-ProRule" id="PRU00175"/>
    </source>
</evidence>
<keyword evidence="6" id="KW-0812">Transmembrane</keyword>
<organism evidence="8 9">
    <name type="scientific">Umbra pygmaea</name>
    <name type="common">Eastern mudminnow</name>
    <dbReference type="NCBI Taxonomy" id="75934"/>
    <lineage>
        <taxon>Eukaryota</taxon>
        <taxon>Metazoa</taxon>
        <taxon>Chordata</taxon>
        <taxon>Craniata</taxon>
        <taxon>Vertebrata</taxon>
        <taxon>Euteleostomi</taxon>
        <taxon>Actinopterygii</taxon>
        <taxon>Neopterygii</taxon>
        <taxon>Teleostei</taxon>
        <taxon>Protacanthopterygii</taxon>
        <taxon>Esociformes</taxon>
        <taxon>Umbridae</taxon>
        <taxon>Umbra</taxon>
    </lineage>
</organism>
<proteinExistence type="predicted"/>
<dbReference type="Gene3D" id="3.30.40.10">
    <property type="entry name" value="Zinc/RING finger domain, C3HC4 (zinc finger)"/>
    <property type="match status" value="1"/>
</dbReference>
<accession>A0ABD0WX78</accession>
<evidence type="ECO:0000313" key="9">
    <source>
        <dbReference type="Proteomes" id="UP001557470"/>
    </source>
</evidence>
<sequence length="198" mass="21969">MDPYLEPDISSHHQCDEGAPDLECSICFSQFNNVFRTPKMLQCQHTFCLECLARMNVKSIKPDTIQCPLCRGLTPLPELGLPKLTTDPAVLSYLPAAMQHVYSIRFNRNKGKLKVNRHTDAAPSLPPLRSVSKSLDVGQPSPQEGGMGRTDVEAGRRFGMLVRMSGRTGCKVSLLVSVVLVTVMLTGIIVFLFIYKKF</sequence>
<keyword evidence="6" id="KW-0472">Membrane</keyword>
<dbReference type="SMART" id="SM00184">
    <property type="entry name" value="RING"/>
    <property type="match status" value="1"/>
</dbReference>
<dbReference type="InterPro" id="IPR027370">
    <property type="entry name" value="Znf-RING_euk"/>
</dbReference>
<evidence type="ECO:0000259" key="7">
    <source>
        <dbReference type="PROSITE" id="PS50089"/>
    </source>
</evidence>
<protein>
    <recommendedName>
        <fullName evidence="7">RING-type domain-containing protein</fullName>
    </recommendedName>
</protein>
<comment type="caution">
    <text evidence="8">The sequence shown here is derived from an EMBL/GenBank/DDBJ whole genome shotgun (WGS) entry which is preliminary data.</text>
</comment>
<evidence type="ECO:0000256" key="3">
    <source>
        <dbReference type="ARBA" id="ARBA00022833"/>
    </source>
</evidence>
<name>A0ABD0WX78_UMBPY</name>